<dbReference type="EMBL" id="MLAK01000793">
    <property type="protein sequence ID" value="OHT04440.1"/>
    <property type="molecule type" value="Genomic_DNA"/>
</dbReference>
<evidence type="ECO:0000313" key="1">
    <source>
        <dbReference type="EMBL" id="OHT04440.1"/>
    </source>
</evidence>
<dbReference type="RefSeq" id="XP_068357576.1">
    <property type="nucleotide sequence ID" value="XM_068493034.1"/>
</dbReference>
<dbReference type="AlphaFoldDB" id="A0A1J4K0Y0"/>
<sequence length="172" mass="20719">MYGVMPGSLSKKDEQEWSIFYAKRKEELMKNKPDVNNLYQDSSIWFEFLRYHWSLKSNSPFQNLKTVDYASKTNKFGPDLRSIDRTRFAEYTIVQKHNSEYQLPLNRKESKPIKLMKRNNHQKKKNPYLQYLHMRLDELKNDSSQIQTKVSKIAKEWKSLTQDEKEKYKANI</sequence>
<dbReference type="SUPFAM" id="SSF47095">
    <property type="entry name" value="HMG-box"/>
    <property type="match status" value="1"/>
</dbReference>
<protein>
    <submittedName>
        <fullName evidence="1">Uncharacterized protein</fullName>
    </submittedName>
</protein>
<gene>
    <name evidence="1" type="ORF">TRFO_06340</name>
</gene>
<comment type="caution">
    <text evidence="1">The sequence shown here is derived from an EMBL/GenBank/DDBJ whole genome shotgun (WGS) entry which is preliminary data.</text>
</comment>
<proteinExistence type="predicted"/>
<organism evidence="1 2">
    <name type="scientific">Tritrichomonas foetus</name>
    <dbReference type="NCBI Taxonomy" id="1144522"/>
    <lineage>
        <taxon>Eukaryota</taxon>
        <taxon>Metamonada</taxon>
        <taxon>Parabasalia</taxon>
        <taxon>Tritrichomonadida</taxon>
        <taxon>Tritrichomonadidae</taxon>
        <taxon>Tritrichomonas</taxon>
    </lineage>
</organism>
<name>A0A1J4K0Y0_9EUKA</name>
<accession>A0A1J4K0Y0</accession>
<dbReference type="Proteomes" id="UP000179807">
    <property type="component" value="Unassembled WGS sequence"/>
</dbReference>
<dbReference type="GeneID" id="94827738"/>
<keyword evidence="2" id="KW-1185">Reference proteome</keyword>
<evidence type="ECO:0000313" key="2">
    <source>
        <dbReference type="Proteomes" id="UP000179807"/>
    </source>
</evidence>
<reference evidence="1" key="1">
    <citation type="submission" date="2016-10" db="EMBL/GenBank/DDBJ databases">
        <authorList>
            <person name="Benchimol M."/>
            <person name="Almeida L.G."/>
            <person name="Vasconcelos A.T."/>
            <person name="Perreira-Neves A."/>
            <person name="Rosa I.A."/>
            <person name="Tasca T."/>
            <person name="Bogo M.R."/>
            <person name="de Souza W."/>
        </authorList>
    </citation>
    <scope>NUCLEOTIDE SEQUENCE [LARGE SCALE GENOMIC DNA]</scope>
    <source>
        <strain evidence="1">K</strain>
    </source>
</reference>
<dbReference type="Gene3D" id="1.10.30.10">
    <property type="entry name" value="High mobility group box domain"/>
    <property type="match status" value="1"/>
</dbReference>
<dbReference type="InterPro" id="IPR036910">
    <property type="entry name" value="HMG_box_dom_sf"/>
</dbReference>
<dbReference type="VEuPathDB" id="TrichDB:TRFO_06340"/>